<protein>
    <submittedName>
        <fullName evidence="1">Uncharacterized protein</fullName>
    </submittedName>
</protein>
<organism evidence="1 2">
    <name type="scientific">Paraburkholderia piptadeniae</name>
    <dbReference type="NCBI Taxonomy" id="1701573"/>
    <lineage>
        <taxon>Bacteria</taxon>
        <taxon>Pseudomonadati</taxon>
        <taxon>Pseudomonadota</taxon>
        <taxon>Betaproteobacteria</taxon>
        <taxon>Burkholderiales</taxon>
        <taxon>Burkholderiaceae</taxon>
        <taxon>Paraburkholderia</taxon>
    </lineage>
</organism>
<evidence type="ECO:0000313" key="1">
    <source>
        <dbReference type="EMBL" id="SIT51585.1"/>
    </source>
</evidence>
<proteinExistence type="predicted"/>
<comment type="caution">
    <text evidence="1">The sequence shown here is derived from an EMBL/GenBank/DDBJ whole genome shotgun (WGS) entry which is preliminary data.</text>
</comment>
<dbReference type="Proteomes" id="UP000195569">
    <property type="component" value="Unassembled WGS sequence"/>
</dbReference>
<sequence length="137" mass="15252">MFESSEQLPPNLELMARGEVPHYVLIFDRSEAARKALDFVAQEGLPELKARLKSPAFLVWQLSGLEFVAIWGTWGYSGGLTVPTKNINALLEETLPVVMERTAEKGGLCMFLVAVTPEYQERILERLAELQPTVGSC</sequence>
<name>A0A1N7SW29_9BURK</name>
<dbReference type="RefSeq" id="WP_143811197.1">
    <property type="nucleotide sequence ID" value="NZ_CYGY02000124.1"/>
</dbReference>
<dbReference type="EMBL" id="CYGY02000124">
    <property type="protein sequence ID" value="SIT51585.1"/>
    <property type="molecule type" value="Genomic_DNA"/>
</dbReference>
<dbReference type="AlphaFoldDB" id="A0A1N7SW29"/>
<accession>A0A1N7SW29</accession>
<evidence type="ECO:0000313" key="2">
    <source>
        <dbReference type="Proteomes" id="UP000195569"/>
    </source>
</evidence>
<gene>
    <name evidence="1" type="ORF">BN2476_1240046</name>
</gene>
<keyword evidence="2" id="KW-1185">Reference proteome</keyword>
<dbReference type="OrthoDB" id="9181954at2"/>
<reference evidence="1" key="1">
    <citation type="submission" date="2016-12" db="EMBL/GenBank/DDBJ databases">
        <authorList>
            <person name="Moulin L."/>
        </authorList>
    </citation>
    <scope>NUCLEOTIDE SEQUENCE [LARGE SCALE GENOMIC DNA]</scope>
    <source>
        <strain evidence="1">STM 7183</strain>
    </source>
</reference>